<dbReference type="SUPFAM" id="SSF81383">
    <property type="entry name" value="F-box domain"/>
    <property type="match status" value="1"/>
</dbReference>
<dbReference type="InterPro" id="IPR001810">
    <property type="entry name" value="F-box_dom"/>
</dbReference>
<organism evidence="2 3">
    <name type="scientific">Apiospora kogelbergensis</name>
    <dbReference type="NCBI Taxonomy" id="1337665"/>
    <lineage>
        <taxon>Eukaryota</taxon>
        <taxon>Fungi</taxon>
        <taxon>Dikarya</taxon>
        <taxon>Ascomycota</taxon>
        <taxon>Pezizomycotina</taxon>
        <taxon>Sordariomycetes</taxon>
        <taxon>Xylariomycetidae</taxon>
        <taxon>Amphisphaeriales</taxon>
        <taxon>Apiosporaceae</taxon>
        <taxon>Apiospora</taxon>
    </lineage>
</organism>
<evidence type="ECO:0000313" key="3">
    <source>
        <dbReference type="Proteomes" id="UP001392437"/>
    </source>
</evidence>
<evidence type="ECO:0000259" key="1">
    <source>
        <dbReference type="Pfam" id="PF00646"/>
    </source>
</evidence>
<evidence type="ECO:0000313" key="2">
    <source>
        <dbReference type="EMBL" id="KAK8131928.1"/>
    </source>
</evidence>
<accession>A0AAW0RAS4</accession>
<dbReference type="Pfam" id="PF00646">
    <property type="entry name" value="F-box"/>
    <property type="match status" value="1"/>
</dbReference>
<reference evidence="2 3" key="1">
    <citation type="submission" date="2023-01" db="EMBL/GenBank/DDBJ databases">
        <title>Analysis of 21 Apiospora genomes using comparative genomics revels a genus with tremendous synthesis potential of carbohydrate active enzymes and secondary metabolites.</title>
        <authorList>
            <person name="Sorensen T."/>
        </authorList>
    </citation>
    <scope>NUCLEOTIDE SEQUENCE [LARGE SCALE GENOMIC DNA]</scope>
    <source>
        <strain evidence="2 3">CBS 117206</strain>
    </source>
</reference>
<proteinExistence type="predicted"/>
<protein>
    <recommendedName>
        <fullName evidence="1">F-box domain-containing protein</fullName>
    </recommendedName>
</protein>
<keyword evidence="3" id="KW-1185">Reference proteome</keyword>
<gene>
    <name evidence="2" type="ORF">PG999_000101</name>
</gene>
<dbReference type="Proteomes" id="UP001392437">
    <property type="component" value="Unassembled WGS sequence"/>
</dbReference>
<sequence length="465" mass="53764">MDQAPHQEDRNMSEDKQTIAPGASQEEDMAADAHDLTTALVLSETNTMFENLWRMPNELFDKIVGCLDLKDQVKLSVTCKALLARVKPVMDDFVWNPPVPLYKMGRNGRMYPKYVRLAEMVAQNGHVACPWCSSIHSPMRSMEPNSGFECAKYGLTLYNGYRIRGIHPLVIYAIQRRVMQERGINHLMDSAEEASFEDSDDIRRKRPVVRVGEVEDHPQSFDKWLYSRNILNFQWSSKINWVPGRGLFVQQRYSVLCPLSGWRFSWRRRWRDMALSFWMYLWRLSQFLSLALFRAFLARHFPRYEPRYDHYICGCGKYCLHSYPLLLKDLERVGLYLIDKEVGALTPPVISAADIRSRKLAISQVLFCQACRSEFQVAVRKVTVKPEGSNSNSKGSEACWVHYTTWTHLGEGPMSIEQFYARRNADHTLHGYENETRIIAELCRGPGTEVSAGNVRRLSCLFTSY</sequence>
<name>A0AAW0RAS4_9PEZI</name>
<dbReference type="InterPro" id="IPR036047">
    <property type="entry name" value="F-box-like_dom_sf"/>
</dbReference>
<feature type="domain" description="F-box" evidence="1">
    <location>
        <begin position="54"/>
        <end position="82"/>
    </location>
</feature>
<comment type="caution">
    <text evidence="2">The sequence shown here is derived from an EMBL/GenBank/DDBJ whole genome shotgun (WGS) entry which is preliminary data.</text>
</comment>
<dbReference type="CDD" id="cd09917">
    <property type="entry name" value="F-box_SF"/>
    <property type="match status" value="1"/>
</dbReference>
<dbReference type="AlphaFoldDB" id="A0AAW0RAS4"/>
<dbReference type="EMBL" id="JAQQWP010000001">
    <property type="protein sequence ID" value="KAK8131928.1"/>
    <property type="molecule type" value="Genomic_DNA"/>
</dbReference>